<protein>
    <submittedName>
        <fullName evidence="3">Putative Glyoxalase</fullName>
    </submittedName>
</protein>
<evidence type="ECO:0000259" key="2">
    <source>
        <dbReference type="PROSITE" id="PS51819"/>
    </source>
</evidence>
<gene>
    <name evidence="3" type="ORF">NIDE0012</name>
</gene>
<evidence type="ECO:0000256" key="1">
    <source>
        <dbReference type="ARBA" id="ARBA00022723"/>
    </source>
</evidence>
<proteinExistence type="predicted"/>
<dbReference type="InterPro" id="IPR004360">
    <property type="entry name" value="Glyas_Fos-R_dOase_dom"/>
</dbReference>
<evidence type="ECO:0000313" key="3">
    <source>
        <dbReference type="EMBL" id="CBK39800.1"/>
    </source>
</evidence>
<reference evidence="3 4" key="1">
    <citation type="journal article" date="2010" name="Proc. Natl. Acad. Sci. U.S.A.">
        <title>A Nitrospira metagenome illuminates the physiology and evolution of globally important nitrite-oxidizing bacteria.</title>
        <authorList>
            <person name="Lucker S."/>
            <person name="Wagner M."/>
            <person name="Maixner F."/>
            <person name="Pelletier E."/>
            <person name="Koch H."/>
            <person name="Vacherie B."/>
            <person name="Rattei T."/>
            <person name="Sinninghe Damste J."/>
            <person name="Spieck E."/>
            <person name="Le Paslier D."/>
            <person name="Daims H."/>
        </authorList>
    </citation>
    <scope>NUCLEOTIDE SEQUENCE [LARGE SCALE GENOMIC DNA]</scope>
</reference>
<dbReference type="Proteomes" id="UP000001660">
    <property type="component" value="Chromosome"/>
</dbReference>
<keyword evidence="1" id="KW-0479">Metal-binding</keyword>
<dbReference type="HOGENOM" id="CLU_1872891_0_0_0"/>
<dbReference type="OrthoDB" id="9786141at2"/>
<organism evidence="3 4">
    <name type="scientific">Nitrospira defluvii</name>
    <dbReference type="NCBI Taxonomy" id="330214"/>
    <lineage>
        <taxon>Bacteria</taxon>
        <taxon>Pseudomonadati</taxon>
        <taxon>Nitrospirota</taxon>
        <taxon>Nitrospiria</taxon>
        <taxon>Nitrospirales</taxon>
        <taxon>Nitrospiraceae</taxon>
        <taxon>Nitrospira</taxon>
    </lineage>
</organism>
<dbReference type="AlphaFoldDB" id="D8P7F8"/>
<keyword evidence="4" id="KW-1185">Reference proteome</keyword>
<dbReference type="Pfam" id="PF00903">
    <property type="entry name" value="Glyoxalase"/>
    <property type="match status" value="1"/>
</dbReference>
<dbReference type="Gene3D" id="3.10.180.10">
    <property type="entry name" value="2,3-Dihydroxybiphenyl 1,2-Dioxygenase, domain 1"/>
    <property type="match status" value="1"/>
</dbReference>
<dbReference type="EMBL" id="FP929003">
    <property type="protein sequence ID" value="CBK39800.1"/>
    <property type="molecule type" value="Genomic_DNA"/>
</dbReference>
<dbReference type="PROSITE" id="PS00934">
    <property type="entry name" value="GLYOXALASE_I_1"/>
    <property type="match status" value="1"/>
</dbReference>
<dbReference type="GO" id="GO:0046872">
    <property type="term" value="F:metal ion binding"/>
    <property type="evidence" value="ECO:0007669"/>
    <property type="project" value="UniProtKB-KW"/>
</dbReference>
<dbReference type="SUPFAM" id="SSF54593">
    <property type="entry name" value="Glyoxalase/Bleomycin resistance protein/Dihydroxybiphenyl dioxygenase"/>
    <property type="match status" value="1"/>
</dbReference>
<dbReference type="InterPro" id="IPR018146">
    <property type="entry name" value="Glyoxalase_1_CS"/>
</dbReference>
<dbReference type="STRING" id="330214.NIDE0012"/>
<dbReference type="InterPro" id="IPR029068">
    <property type="entry name" value="Glyas_Bleomycin-R_OHBP_Dase"/>
</dbReference>
<dbReference type="InterPro" id="IPR037523">
    <property type="entry name" value="VOC_core"/>
</dbReference>
<dbReference type="KEGG" id="nde:NIDE0012"/>
<sequence length="149" mass="17305">MAVHVYGCNHIVIEVTDAKKAVKFYADVFGLKMLQGGEGAAWCKLGEHQFLAIFEVERLQPDRVKHFGLMVRDAEQIKEVRRKLTRKYKLKMEPHFRCDFRDPWGNRIQVGDLSDESLVWLLPYQEVQKAGITFSKPSRARQGKERQDA</sequence>
<name>D8P7F8_9BACT</name>
<dbReference type="GO" id="GO:0004462">
    <property type="term" value="F:lactoylglutathione lyase activity"/>
    <property type="evidence" value="ECO:0007669"/>
    <property type="project" value="InterPro"/>
</dbReference>
<dbReference type="PROSITE" id="PS51819">
    <property type="entry name" value="VOC"/>
    <property type="match status" value="1"/>
</dbReference>
<accession>D8P7F8</accession>
<evidence type="ECO:0000313" key="4">
    <source>
        <dbReference type="Proteomes" id="UP000001660"/>
    </source>
</evidence>
<dbReference type="eggNOG" id="COG0346">
    <property type="taxonomic scope" value="Bacteria"/>
</dbReference>
<dbReference type="CDD" id="cd06587">
    <property type="entry name" value="VOC"/>
    <property type="match status" value="1"/>
</dbReference>
<feature type="domain" description="VOC" evidence="2">
    <location>
        <begin position="7"/>
        <end position="126"/>
    </location>
</feature>